<dbReference type="SUPFAM" id="SSF55315">
    <property type="entry name" value="L30e-like"/>
    <property type="match status" value="1"/>
</dbReference>
<dbReference type="AlphaFoldDB" id="A0A518DP55"/>
<dbReference type="GO" id="GO:0006396">
    <property type="term" value="P:RNA processing"/>
    <property type="evidence" value="ECO:0007669"/>
    <property type="project" value="InterPro"/>
</dbReference>
<dbReference type="GO" id="GO:0003723">
    <property type="term" value="F:RNA binding"/>
    <property type="evidence" value="ECO:0007669"/>
    <property type="project" value="InterPro"/>
</dbReference>
<dbReference type="GO" id="GO:0008173">
    <property type="term" value="F:RNA methyltransferase activity"/>
    <property type="evidence" value="ECO:0007669"/>
    <property type="project" value="InterPro"/>
</dbReference>
<dbReference type="EC" id="2.1.1.-" evidence="4"/>
<evidence type="ECO:0000259" key="3">
    <source>
        <dbReference type="Pfam" id="PF00588"/>
    </source>
</evidence>
<organism evidence="4 5">
    <name type="scientific">Lignipirellula cremea</name>
    <dbReference type="NCBI Taxonomy" id="2528010"/>
    <lineage>
        <taxon>Bacteria</taxon>
        <taxon>Pseudomonadati</taxon>
        <taxon>Planctomycetota</taxon>
        <taxon>Planctomycetia</taxon>
        <taxon>Pirellulales</taxon>
        <taxon>Pirellulaceae</taxon>
        <taxon>Lignipirellula</taxon>
    </lineage>
</organism>
<dbReference type="PANTHER" id="PTHR43191">
    <property type="entry name" value="RRNA METHYLTRANSFERASE 3"/>
    <property type="match status" value="1"/>
</dbReference>
<dbReference type="KEGG" id="lcre:Pla8534_13730"/>
<dbReference type="GO" id="GO:0032259">
    <property type="term" value="P:methylation"/>
    <property type="evidence" value="ECO:0007669"/>
    <property type="project" value="UniProtKB-KW"/>
</dbReference>
<feature type="domain" description="tRNA/rRNA methyltransferase SpoU type" evidence="3">
    <location>
        <begin position="118"/>
        <end position="257"/>
    </location>
</feature>
<evidence type="ECO:0000256" key="1">
    <source>
        <dbReference type="ARBA" id="ARBA00022603"/>
    </source>
</evidence>
<protein>
    <submittedName>
        <fullName evidence="4">TrmH family tRNA/rRNA methyltransferase</fullName>
        <ecNumber evidence="4">2.1.1.-</ecNumber>
    </submittedName>
</protein>
<reference evidence="4 5" key="1">
    <citation type="submission" date="2019-02" db="EMBL/GenBank/DDBJ databases">
        <title>Deep-cultivation of Planctomycetes and their phenomic and genomic characterization uncovers novel biology.</title>
        <authorList>
            <person name="Wiegand S."/>
            <person name="Jogler M."/>
            <person name="Boedeker C."/>
            <person name="Pinto D."/>
            <person name="Vollmers J."/>
            <person name="Rivas-Marin E."/>
            <person name="Kohn T."/>
            <person name="Peeters S.H."/>
            <person name="Heuer A."/>
            <person name="Rast P."/>
            <person name="Oberbeckmann S."/>
            <person name="Bunk B."/>
            <person name="Jeske O."/>
            <person name="Meyerdierks A."/>
            <person name="Storesund J.E."/>
            <person name="Kallscheuer N."/>
            <person name="Luecker S."/>
            <person name="Lage O.M."/>
            <person name="Pohl T."/>
            <person name="Merkel B.J."/>
            <person name="Hornburger P."/>
            <person name="Mueller R.-W."/>
            <person name="Bruemmer F."/>
            <person name="Labrenz M."/>
            <person name="Spormann A.M."/>
            <person name="Op den Camp H."/>
            <person name="Overmann J."/>
            <person name="Amann R."/>
            <person name="Jetten M.S.M."/>
            <person name="Mascher T."/>
            <person name="Medema M.H."/>
            <person name="Devos D.P."/>
            <person name="Kaster A.-K."/>
            <person name="Ovreas L."/>
            <person name="Rohde M."/>
            <person name="Galperin M.Y."/>
            <person name="Jogler C."/>
        </authorList>
    </citation>
    <scope>NUCLEOTIDE SEQUENCE [LARGE SCALE GENOMIC DNA]</scope>
    <source>
        <strain evidence="4 5">Pla85_3_4</strain>
    </source>
</reference>
<proteinExistence type="predicted"/>
<dbReference type="InterPro" id="IPR029026">
    <property type="entry name" value="tRNA_m1G_MTases_N"/>
</dbReference>
<gene>
    <name evidence="4" type="ORF">Pla8534_13730</name>
</gene>
<name>A0A518DP55_9BACT</name>
<keyword evidence="5" id="KW-1185">Reference proteome</keyword>
<keyword evidence="1 4" id="KW-0489">Methyltransferase</keyword>
<sequence>MAEFLTTLDDPRAAPYRDLPDRKSARQSGLFIAEGRLLVKRLLASRFQAVSLLLEQDRHPDLVALAEESGVKVFTAERSLLTQIIGFQSHAGALACGKRQPSPTVQQVVQLPGPRTLAVLPNVFDAENVGSVLRTSLALGADAVLLGAQAADPFRRRVLRCSMGAPWKLPVVESLDLAADLAWLHSQGFEIIGAALQEQSEPLESLQRQGDLAILFGHEHTGLDDHWLAACHRLAAISMHGRADSLNIAVAAGIFLHHFLHGPGR</sequence>
<dbReference type="Gene3D" id="3.40.1280.10">
    <property type="match status" value="1"/>
</dbReference>
<dbReference type="InterPro" id="IPR029064">
    <property type="entry name" value="Ribosomal_eL30-like_sf"/>
</dbReference>
<dbReference type="SUPFAM" id="SSF75217">
    <property type="entry name" value="alpha/beta knot"/>
    <property type="match status" value="1"/>
</dbReference>
<evidence type="ECO:0000256" key="2">
    <source>
        <dbReference type="ARBA" id="ARBA00022679"/>
    </source>
</evidence>
<dbReference type="EMBL" id="CP036433">
    <property type="protein sequence ID" value="QDU93593.1"/>
    <property type="molecule type" value="Genomic_DNA"/>
</dbReference>
<dbReference type="InterPro" id="IPR001537">
    <property type="entry name" value="SpoU_MeTrfase"/>
</dbReference>
<dbReference type="CDD" id="cd18095">
    <property type="entry name" value="SpoU-like_rRNA-MTase"/>
    <property type="match status" value="1"/>
</dbReference>
<evidence type="ECO:0000313" key="4">
    <source>
        <dbReference type="EMBL" id="QDU93593.1"/>
    </source>
</evidence>
<dbReference type="PANTHER" id="PTHR43191:SF12">
    <property type="entry name" value="RRNA METHYLASE"/>
    <property type="match status" value="1"/>
</dbReference>
<accession>A0A518DP55</accession>
<evidence type="ECO:0000313" key="5">
    <source>
        <dbReference type="Proteomes" id="UP000317648"/>
    </source>
</evidence>
<dbReference type="Gene3D" id="3.30.1330.30">
    <property type="match status" value="1"/>
</dbReference>
<dbReference type="InterPro" id="IPR051259">
    <property type="entry name" value="rRNA_Methyltransferase"/>
</dbReference>
<dbReference type="InterPro" id="IPR029028">
    <property type="entry name" value="Alpha/beta_knot_MTases"/>
</dbReference>
<keyword evidence="2 4" id="KW-0808">Transferase</keyword>
<dbReference type="Proteomes" id="UP000317648">
    <property type="component" value="Chromosome"/>
</dbReference>
<dbReference type="Pfam" id="PF00588">
    <property type="entry name" value="SpoU_methylase"/>
    <property type="match status" value="1"/>
</dbReference>